<evidence type="ECO:0000256" key="12">
    <source>
        <dbReference type="ARBA" id="ARBA00022692"/>
    </source>
</evidence>
<feature type="transmembrane region" description="Helical" evidence="26">
    <location>
        <begin position="299"/>
        <end position="319"/>
    </location>
</feature>
<evidence type="ECO:0000256" key="3">
    <source>
        <dbReference type="ARBA" id="ARBA00004448"/>
    </source>
</evidence>
<dbReference type="VEuPathDB" id="PlasmoDB:PBANKA_MIT01800"/>
<dbReference type="PRINTS" id="PR01165">
    <property type="entry name" value="CYCOXIDASEI"/>
</dbReference>
<keyword evidence="12 25" id="KW-0812">Transmembrane</keyword>
<comment type="function">
    <text evidence="25">Component of the cytochrome c oxidase, the last enzyme in the mitochondrial electron transport chain which drives oxidative phosphorylation. The respiratory chain contains 3 multisubunit complexes succinate dehydrogenase (complex II, CII), ubiquinol-cytochrome c oxidoreductase (cytochrome b-c1 complex, complex III, CIII) and cytochrome c oxidase (complex IV, CIV), that cooperate to transfer electrons derived from NADH and succinate to molecular oxygen, creating an electrochemical gradient over the inner membrane that drives transmembrane transport and the ATP synthase. Cytochrome c oxidase is the component of the respiratory chain that catalyzes the reduction of oxygen to water. Electrons originating from reduced cytochrome c in the intermembrane space (IMS) are transferred via the dinuclear copper A center (CU(A)) of subunit 2 and heme A of subunit 1 to the active site in subunit 1, a binuclear center (BNC) formed by heme A3 and copper B (CU(B)). The BNC reduces molecular oxygen to 2 water molecules using 4 electrons from cytochrome c in the IMS and 4 protons from the mitochondrial matrix.</text>
</comment>
<evidence type="ECO:0000313" key="28">
    <source>
        <dbReference type="EMBL" id="SCL84061.1"/>
    </source>
</evidence>
<organism evidence="28 29">
    <name type="scientific">Plasmodium berghei</name>
    <dbReference type="NCBI Taxonomy" id="5821"/>
    <lineage>
        <taxon>Eukaryota</taxon>
        <taxon>Sar</taxon>
        <taxon>Alveolata</taxon>
        <taxon>Apicomplexa</taxon>
        <taxon>Aconoidasida</taxon>
        <taxon>Haemosporida</taxon>
        <taxon>Plasmodiidae</taxon>
        <taxon>Plasmodium</taxon>
        <taxon>Plasmodium (Vinckeia)</taxon>
    </lineage>
</organism>
<keyword evidence="14 25" id="KW-0999">Mitochondrion inner membrane</keyword>
<keyword evidence="11 25" id="KW-0679">Respiratory chain</keyword>
<evidence type="ECO:0000256" key="14">
    <source>
        <dbReference type="ARBA" id="ARBA00022792"/>
    </source>
</evidence>
<keyword evidence="13 25" id="KW-0479">Metal-binding</keyword>
<dbReference type="PROSITE" id="PS00077">
    <property type="entry name" value="COX1_CUB"/>
    <property type="match status" value="1"/>
</dbReference>
<dbReference type="GO" id="GO:0004129">
    <property type="term" value="F:cytochrome-c oxidase activity"/>
    <property type="evidence" value="ECO:0007669"/>
    <property type="project" value="UniProtKB-EC"/>
</dbReference>
<dbReference type="PROSITE" id="PS50855">
    <property type="entry name" value="COX1"/>
    <property type="match status" value="1"/>
</dbReference>
<gene>
    <name evidence="28" type="primary">COX1</name>
    <name evidence="28" type="ORF">PBSP11RLL_000512300</name>
</gene>
<evidence type="ECO:0000256" key="17">
    <source>
        <dbReference type="ARBA" id="ARBA00022967"/>
    </source>
</evidence>
<dbReference type="InterPro" id="IPR000883">
    <property type="entry name" value="Cyt_C_Oxase_1"/>
</dbReference>
<evidence type="ECO:0000256" key="6">
    <source>
        <dbReference type="ARBA" id="ARBA00011164"/>
    </source>
</evidence>
<evidence type="ECO:0000256" key="11">
    <source>
        <dbReference type="ARBA" id="ARBA00022660"/>
    </source>
</evidence>
<keyword evidence="21 25" id="KW-0186">Copper</keyword>
<comment type="catalytic activity">
    <reaction evidence="24">
        <text>4 Fe(II)-[cytochrome c] + O2 + 8 H(+)(in) = 4 Fe(III)-[cytochrome c] + 2 H2O + 4 H(+)(out)</text>
        <dbReference type="Rhea" id="RHEA:11436"/>
        <dbReference type="Rhea" id="RHEA-COMP:10350"/>
        <dbReference type="Rhea" id="RHEA-COMP:14399"/>
        <dbReference type="ChEBI" id="CHEBI:15377"/>
        <dbReference type="ChEBI" id="CHEBI:15378"/>
        <dbReference type="ChEBI" id="CHEBI:15379"/>
        <dbReference type="ChEBI" id="CHEBI:29033"/>
        <dbReference type="ChEBI" id="CHEBI:29034"/>
        <dbReference type="EC" id="7.1.1.9"/>
    </reaction>
    <physiologicalReaction direction="left-to-right" evidence="24">
        <dbReference type="Rhea" id="RHEA:11437"/>
    </physiologicalReaction>
</comment>
<dbReference type="PANTHER" id="PTHR10422">
    <property type="entry name" value="CYTOCHROME C OXIDASE SUBUNIT 1"/>
    <property type="match status" value="1"/>
</dbReference>
<evidence type="ECO:0000256" key="21">
    <source>
        <dbReference type="ARBA" id="ARBA00023008"/>
    </source>
</evidence>
<dbReference type="Proteomes" id="UP000219974">
    <property type="component" value="Unassembled WGS sequence"/>
</dbReference>
<feature type="transmembrane region" description="Helical" evidence="26">
    <location>
        <begin position="140"/>
        <end position="170"/>
    </location>
</feature>
<evidence type="ECO:0000259" key="27">
    <source>
        <dbReference type="PROSITE" id="PS50855"/>
    </source>
</evidence>
<sequence length="430" mass="47514">MKSIIAQENVNLYNMIFTIHGIIMIFFNIMPGLFGGFGNYYLPILCGSSELAYPRINSISLLLQPIAFILVILSTAAEFGGGTGWTLYPPLSTSLMSLSPVAVDVKDVLNGGYRVHPVPPPNYFVTTVLHLRAKGLSLGVLSVSTWSIIITSIMLLLTLPVLTGGVLMLLSDLHFNTLFFDPTFAGDPILYQHLFWFFGHPEVYILILPAFGVISHVISTNYCRSLFGNQSMILAMGCIAVLGSVVWVHHMYTTGLEVDTRAFFTSTTILISIPTGTKVFNWLCTYMSSNFGITHSSSLLCLLFICTFTFGGTTGVILGNGAIDIALHDTYYVIAHFHFVLSIGAIIALFTCVSFFQESFFGKTLRENTLIVLWSILFFIGVILTFLPMHFLGFNVMPRRIPDYPDALNGWNMICSIGSTMTLFGLLIFK</sequence>
<evidence type="ECO:0000256" key="15">
    <source>
        <dbReference type="ARBA" id="ARBA00022837"/>
    </source>
</evidence>
<keyword evidence="17" id="KW-1278">Translocase</keyword>
<evidence type="ECO:0000256" key="5">
    <source>
        <dbReference type="ARBA" id="ARBA00009578"/>
    </source>
</evidence>
<keyword evidence="18 25" id="KW-0249">Electron transport</keyword>
<evidence type="ECO:0000256" key="9">
    <source>
        <dbReference type="ARBA" id="ARBA00022448"/>
    </source>
</evidence>
<keyword evidence="9 25" id="KW-0813">Transport</keyword>
<reference evidence="28 29" key="1">
    <citation type="submission" date="2016-08" db="EMBL/GenBank/DDBJ databases">
        <authorList>
            <consortium name="Pathogen Informatics"/>
        </authorList>
    </citation>
    <scope>NUCLEOTIDE SEQUENCE [LARGE SCALE GENOMIC DNA]</scope>
    <source>
        <strain evidence="28 29">SP11 RLL</strain>
    </source>
</reference>
<feature type="transmembrane region" description="Helical" evidence="26">
    <location>
        <begin position="62"/>
        <end position="88"/>
    </location>
</feature>
<evidence type="ECO:0000256" key="24">
    <source>
        <dbReference type="ARBA" id="ARBA00049512"/>
    </source>
</evidence>
<dbReference type="EMBL" id="FMIH01000190">
    <property type="protein sequence ID" value="SCL84061.1"/>
    <property type="molecule type" value="Genomic_DNA"/>
</dbReference>
<dbReference type="InterPro" id="IPR023615">
    <property type="entry name" value="Cyt_c_Oxase_su1_BS"/>
</dbReference>
<evidence type="ECO:0000256" key="18">
    <source>
        <dbReference type="ARBA" id="ARBA00022982"/>
    </source>
</evidence>
<feature type="transmembrane region" description="Helical" evidence="26">
    <location>
        <begin position="411"/>
        <end position="429"/>
    </location>
</feature>
<comment type="cofactor">
    <cofactor evidence="1">
        <name>Cu cation</name>
        <dbReference type="ChEBI" id="CHEBI:23378"/>
    </cofactor>
</comment>
<dbReference type="FunFam" id="1.20.210.10:FF:000007">
    <property type="entry name" value="Cytochrome c oxidase subunit 1"/>
    <property type="match status" value="1"/>
</dbReference>
<feature type="transmembrane region" description="Helical" evidence="26">
    <location>
        <begin position="203"/>
        <end position="220"/>
    </location>
</feature>
<proteinExistence type="inferred from homology"/>
<comment type="subunit">
    <text evidence="6">Component of the cytochrome c oxidase (complex IV, CIV), a multisubunit enzyme composed of a catalytic core of 3 subunits and several supernumerary subunits. The complex exists as a monomer or a dimer and forms supercomplexes (SCs) in the inner mitochondrial membrane with ubiquinol-cytochrome c oxidoreductase (cytochrome b-c1 complex, complex III, CIII).</text>
</comment>
<dbReference type="GO" id="GO:0046872">
    <property type="term" value="F:metal ion binding"/>
    <property type="evidence" value="ECO:0007669"/>
    <property type="project" value="UniProtKB-KW"/>
</dbReference>
<evidence type="ECO:0000256" key="22">
    <source>
        <dbReference type="ARBA" id="ARBA00023128"/>
    </source>
</evidence>
<accession>A0A1D3L7H1</accession>
<evidence type="ECO:0000256" key="16">
    <source>
        <dbReference type="ARBA" id="ARBA00022842"/>
    </source>
</evidence>
<keyword evidence="19 26" id="KW-1133">Transmembrane helix</keyword>
<evidence type="ECO:0000256" key="7">
    <source>
        <dbReference type="ARBA" id="ARBA00012949"/>
    </source>
</evidence>
<dbReference type="GO" id="GO:0006123">
    <property type="term" value="P:mitochondrial electron transport, cytochrome c to oxygen"/>
    <property type="evidence" value="ECO:0007669"/>
    <property type="project" value="TreeGrafter"/>
</dbReference>
<dbReference type="GO" id="GO:0015990">
    <property type="term" value="P:electron transport coupled proton transport"/>
    <property type="evidence" value="ECO:0007669"/>
    <property type="project" value="TreeGrafter"/>
</dbReference>
<keyword evidence="20 25" id="KW-0408">Iron</keyword>
<dbReference type="InterPro" id="IPR036927">
    <property type="entry name" value="Cyt_c_oxase-like_su1_sf"/>
</dbReference>
<dbReference type="GO" id="GO:0020037">
    <property type="term" value="F:heme binding"/>
    <property type="evidence" value="ECO:0007669"/>
    <property type="project" value="InterPro"/>
</dbReference>
<keyword evidence="23 25" id="KW-0472">Membrane</keyword>
<dbReference type="PANTHER" id="PTHR10422:SF18">
    <property type="entry name" value="CYTOCHROME C OXIDASE SUBUNIT 1"/>
    <property type="match status" value="1"/>
</dbReference>
<evidence type="ECO:0000313" key="29">
    <source>
        <dbReference type="Proteomes" id="UP000219974"/>
    </source>
</evidence>
<feature type="transmembrane region" description="Helical" evidence="26">
    <location>
        <begin position="232"/>
        <end position="250"/>
    </location>
</feature>
<evidence type="ECO:0000256" key="10">
    <source>
        <dbReference type="ARBA" id="ARBA00022617"/>
    </source>
</evidence>
<feature type="transmembrane region" description="Helical" evidence="26">
    <location>
        <begin position="12"/>
        <end position="42"/>
    </location>
</feature>
<evidence type="ECO:0000256" key="8">
    <source>
        <dbReference type="ARBA" id="ARBA00015947"/>
    </source>
</evidence>
<comment type="pathway">
    <text evidence="4 25">Energy metabolism; oxidative phosphorylation.</text>
</comment>
<dbReference type="UniPathway" id="UPA00705"/>
<dbReference type="Pfam" id="PF00115">
    <property type="entry name" value="COX1"/>
    <property type="match status" value="1"/>
</dbReference>
<feature type="transmembrane region" description="Helical" evidence="26">
    <location>
        <begin position="262"/>
        <end position="287"/>
    </location>
</feature>
<evidence type="ECO:0000256" key="2">
    <source>
        <dbReference type="ARBA" id="ARBA00001971"/>
    </source>
</evidence>
<evidence type="ECO:0000256" key="20">
    <source>
        <dbReference type="ARBA" id="ARBA00023004"/>
    </source>
</evidence>
<dbReference type="GO" id="GO:0005743">
    <property type="term" value="C:mitochondrial inner membrane"/>
    <property type="evidence" value="ECO:0007669"/>
    <property type="project" value="UniProtKB-SubCell"/>
</dbReference>
<keyword evidence="28" id="KW-0560">Oxidoreductase</keyword>
<dbReference type="SUPFAM" id="SSF81442">
    <property type="entry name" value="Cytochrome c oxidase subunit I-like"/>
    <property type="match status" value="1"/>
</dbReference>
<comment type="similarity">
    <text evidence="5 25">Belongs to the heme-copper respiratory oxidase family.</text>
</comment>
<feature type="transmembrane region" description="Helical" evidence="26">
    <location>
        <begin position="331"/>
        <end position="356"/>
    </location>
</feature>
<feature type="domain" description="Cytochrome oxidase subunit I profile" evidence="27">
    <location>
        <begin position="1"/>
        <end position="430"/>
    </location>
</feature>
<dbReference type="Gene3D" id="1.20.210.10">
    <property type="entry name" value="Cytochrome c oxidase-like, subunit I domain"/>
    <property type="match status" value="1"/>
</dbReference>
<keyword evidence="22 25" id="KW-0496">Mitochondrion</keyword>
<dbReference type="AlphaFoldDB" id="A0A1D3L7H1"/>
<evidence type="ECO:0000256" key="1">
    <source>
        <dbReference type="ARBA" id="ARBA00001935"/>
    </source>
</evidence>
<dbReference type="InterPro" id="IPR023616">
    <property type="entry name" value="Cyt_c_oxase-like_su1_dom"/>
</dbReference>
<evidence type="ECO:0000256" key="23">
    <source>
        <dbReference type="ARBA" id="ARBA00023136"/>
    </source>
</evidence>
<comment type="subcellular location">
    <subcellularLocation>
        <location evidence="3 25">Mitochondrion inner membrane</location>
        <topology evidence="3 25">Multi-pass membrane protein</topology>
    </subcellularLocation>
</comment>
<protein>
    <recommendedName>
        <fullName evidence="8 25">Cytochrome c oxidase subunit 1</fullName>
        <ecNumber evidence="7 25">7.1.1.9</ecNumber>
    </recommendedName>
</protein>
<evidence type="ECO:0000256" key="19">
    <source>
        <dbReference type="ARBA" id="ARBA00022989"/>
    </source>
</evidence>
<feature type="transmembrane region" description="Helical" evidence="26">
    <location>
        <begin position="368"/>
        <end position="391"/>
    </location>
</feature>
<evidence type="ECO:0000256" key="13">
    <source>
        <dbReference type="ARBA" id="ARBA00022723"/>
    </source>
</evidence>
<keyword evidence="15" id="KW-0106">Calcium</keyword>
<keyword evidence="16" id="KW-0460">Magnesium</keyword>
<dbReference type="EC" id="7.1.1.9" evidence="7 25"/>
<dbReference type="GO" id="GO:0016491">
    <property type="term" value="F:oxidoreductase activity"/>
    <property type="evidence" value="ECO:0007669"/>
    <property type="project" value="UniProtKB-KW"/>
</dbReference>
<name>A0A1D3L7H1_PLABE</name>
<evidence type="ECO:0000256" key="25">
    <source>
        <dbReference type="RuleBase" id="RU000369"/>
    </source>
</evidence>
<evidence type="ECO:0000256" key="4">
    <source>
        <dbReference type="ARBA" id="ARBA00004673"/>
    </source>
</evidence>
<evidence type="ECO:0000256" key="26">
    <source>
        <dbReference type="SAM" id="Phobius"/>
    </source>
</evidence>
<comment type="cofactor">
    <cofactor evidence="2">
        <name>heme</name>
        <dbReference type="ChEBI" id="CHEBI:30413"/>
    </cofactor>
</comment>
<keyword evidence="10 25" id="KW-0349">Heme</keyword>